<sequence>MVAYLHQIWWLEVRGEVEFCFPEGIYSLFFRLHLGRAIRRLGRRVCSPEHIHGWDKKPVRFQLSTSDGQLAQSKCYLGEPGSWLHYHVGDFAIRSSSASIKIKFSMIQIDCTHTKGGLCVDSPHTYPIGGPTYVVHRLRRVGFRRHNRWWVGSPDGCVEWKQDVSEPQSPPSAKLVDLELLLTPLVSDPDAYPLKPATTGLRERKLRGANSETTHVGPAQLNRIRLISDRSRRCSWFAEPLRILYVNRVFALMSPKPSKLHLRVWAAWLWTSCTWHLRNTDAPD</sequence>
<dbReference type="EMBL" id="AMZH03008226">
    <property type="protein sequence ID" value="RRT59403.1"/>
    <property type="molecule type" value="Genomic_DNA"/>
</dbReference>
<dbReference type="PANTHER" id="PTHR31960:SF20">
    <property type="entry name" value="OS09G0525300 PROTEIN"/>
    <property type="match status" value="1"/>
</dbReference>
<gene>
    <name evidence="1" type="ORF">B296_00018530</name>
</gene>
<name>A0A426Z650_ENSVE</name>
<evidence type="ECO:0000313" key="2">
    <source>
        <dbReference type="Proteomes" id="UP000287651"/>
    </source>
</evidence>
<evidence type="ECO:0000313" key="1">
    <source>
        <dbReference type="EMBL" id="RRT59403.1"/>
    </source>
</evidence>
<comment type="caution">
    <text evidence="1">The sequence shown here is derived from an EMBL/GenBank/DDBJ whole genome shotgun (WGS) entry which is preliminary data.</text>
</comment>
<reference evidence="1 2" key="1">
    <citation type="journal article" date="2014" name="Agronomy (Basel)">
        <title>A Draft Genome Sequence for Ensete ventricosum, the Drought-Tolerant Tree Against Hunger.</title>
        <authorList>
            <person name="Harrison J."/>
            <person name="Moore K.A."/>
            <person name="Paszkiewicz K."/>
            <person name="Jones T."/>
            <person name="Grant M."/>
            <person name="Ambacheew D."/>
            <person name="Muzemil S."/>
            <person name="Studholme D.J."/>
        </authorList>
    </citation>
    <scope>NUCLEOTIDE SEQUENCE [LARGE SCALE GENOMIC DNA]</scope>
</reference>
<proteinExistence type="predicted"/>
<dbReference type="Proteomes" id="UP000287651">
    <property type="component" value="Unassembled WGS sequence"/>
</dbReference>
<accession>A0A426Z650</accession>
<organism evidence="1 2">
    <name type="scientific">Ensete ventricosum</name>
    <name type="common">Abyssinian banana</name>
    <name type="synonym">Musa ensete</name>
    <dbReference type="NCBI Taxonomy" id="4639"/>
    <lineage>
        <taxon>Eukaryota</taxon>
        <taxon>Viridiplantae</taxon>
        <taxon>Streptophyta</taxon>
        <taxon>Embryophyta</taxon>
        <taxon>Tracheophyta</taxon>
        <taxon>Spermatophyta</taxon>
        <taxon>Magnoliopsida</taxon>
        <taxon>Liliopsida</taxon>
        <taxon>Zingiberales</taxon>
        <taxon>Musaceae</taxon>
        <taxon>Ensete</taxon>
    </lineage>
</organism>
<dbReference type="InterPro" id="IPR025886">
    <property type="entry name" value="PP2-like"/>
</dbReference>
<dbReference type="PANTHER" id="PTHR31960">
    <property type="entry name" value="F-BOX PROTEIN PP2-A15"/>
    <property type="match status" value="1"/>
</dbReference>
<protein>
    <submittedName>
        <fullName evidence="1">Uncharacterized protein</fullName>
    </submittedName>
</protein>
<dbReference type="Pfam" id="PF14299">
    <property type="entry name" value="PP2"/>
    <property type="match status" value="1"/>
</dbReference>
<dbReference type="AlphaFoldDB" id="A0A426Z650"/>